<comment type="caution">
    <text evidence="2">The sequence shown here is derived from an EMBL/GenBank/DDBJ whole genome shotgun (WGS) entry which is preliminary data.</text>
</comment>
<feature type="region of interest" description="Disordered" evidence="1">
    <location>
        <begin position="50"/>
        <end position="69"/>
    </location>
</feature>
<dbReference type="RefSeq" id="WP_378270328.1">
    <property type="nucleotide sequence ID" value="NZ_JBHUKR010000022.1"/>
</dbReference>
<evidence type="ECO:0008006" key="4">
    <source>
        <dbReference type="Google" id="ProtNLM"/>
    </source>
</evidence>
<evidence type="ECO:0000313" key="2">
    <source>
        <dbReference type="EMBL" id="MFD2421634.1"/>
    </source>
</evidence>
<protein>
    <recommendedName>
        <fullName evidence="4">Ribbon-helix-helix protein CopG domain-containing protein</fullName>
    </recommendedName>
</protein>
<dbReference type="EMBL" id="JBHUKR010000022">
    <property type="protein sequence ID" value="MFD2421634.1"/>
    <property type="molecule type" value="Genomic_DNA"/>
</dbReference>
<sequence length="69" mass="7705">MTSRSGRGTARQTIRVDEDLWNDFGAAVEAAGAKDRSTVLREFMRFYARQPGAKLPKRPQSDHVPPMDG</sequence>
<keyword evidence="3" id="KW-1185">Reference proteome</keyword>
<name>A0ABW5G5M5_9PSEU</name>
<organism evidence="2 3">
    <name type="scientific">Amycolatopsis pigmentata</name>
    <dbReference type="NCBI Taxonomy" id="450801"/>
    <lineage>
        <taxon>Bacteria</taxon>
        <taxon>Bacillati</taxon>
        <taxon>Actinomycetota</taxon>
        <taxon>Actinomycetes</taxon>
        <taxon>Pseudonocardiales</taxon>
        <taxon>Pseudonocardiaceae</taxon>
        <taxon>Amycolatopsis</taxon>
    </lineage>
</organism>
<evidence type="ECO:0000313" key="3">
    <source>
        <dbReference type="Proteomes" id="UP001597417"/>
    </source>
</evidence>
<gene>
    <name evidence="2" type="ORF">ACFSXZ_35415</name>
</gene>
<proteinExistence type="predicted"/>
<accession>A0ABW5G5M5</accession>
<evidence type="ECO:0000256" key="1">
    <source>
        <dbReference type="SAM" id="MobiDB-lite"/>
    </source>
</evidence>
<reference evidence="3" key="1">
    <citation type="journal article" date="2019" name="Int. J. Syst. Evol. Microbiol.">
        <title>The Global Catalogue of Microorganisms (GCM) 10K type strain sequencing project: providing services to taxonomists for standard genome sequencing and annotation.</title>
        <authorList>
            <consortium name="The Broad Institute Genomics Platform"/>
            <consortium name="The Broad Institute Genome Sequencing Center for Infectious Disease"/>
            <person name="Wu L."/>
            <person name="Ma J."/>
        </authorList>
    </citation>
    <scope>NUCLEOTIDE SEQUENCE [LARGE SCALE GENOMIC DNA]</scope>
    <source>
        <strain evidence="3">CGMCC 4.7645</strain>
    </source>
</reference>
<dbReference type="Proteomes" id="UP001597417">
    <property type="component" value="Unassembled WGS sequence"/>
</dbReference>